<dbReference type="EMBL" id="JAUEPO010000003">
    <property type="protein sequence ID" value="KAK3328625.1"/>
    <property type="molecule type" value="Genomic_DNA"/>
</dbReference>
<name>A0AAE0MDW2_9PEZI</name>
<protein>
    <recommendedName>
        <fullName evidence="11">DUF1772-domain-containing protein</fullName>
    </recommendedName>
</protein>
<gene>
    <name evidence="9" type="ORF">B0T19DRAFT_425046</name>
</gene>
<dbReference type="Pfam" id="PF08592">
    <property type="entry name" value="Anthrone_oxy"/>
    <property type="match status" value="1"/>
</dbReference>
<reference evidence="9" key="1">
    <citation type="journal article" date="2023" name="Mol. Phylogenet. Evol.">
        <title>Genome-scale phylogeny and comparative genomics of the fungal order Sordariales.</title>
        <authorList>
            <person name="Hensen N."/>
            <person name="Bonometti L."/>
            <person name="Westerberg I."/>
            <person name="Brannstrom I.O."/>
            <person name="Guillou S."/>
            <person name="Cros-Aarteil S."/>
            <person name="Calhoun S."/>
            <person name="Haridas S."/>
            <person name="Kuo A."/>
            <person name="Mondo S."/>
            <person name="Pangilinan J."/>
            <person name="Riley R."/>
            <person name="LaButti K."/>
            <person name="Andreopoulos B."/>
            <person name="Lipzen A."/>
            <person name="Chen C."/>
            <person name="Yan M."/>
            <person name="Daum C."/>
            <person name="Ng V."/>
            <person name="Clum A."/>
            <person name="Steindorff A."/>
            <person name="Ohm R.A."/>
            <person name="Martin F."/>
            <person name="Silar P."/>
            <person name="Natvig D.O."/>
            <person name="Lalanne C."/>
            <person name="Gautier V."/>
            <person name="Ament-Velasquez S.L."/>
            <person name="Kruys A."/>
            <person name="Hutchinson M.I."/>
            <person name="Powell A.J."/>
            <person name="Barry K."/>
            <person name="Miller A.N."/>
            <person name="Grigoriev I.V."/>
            <person name="Debuchy R."/>
            <person name="Gladieux P."/>
            <person name="Hiltunen Thoren M."/>
            <person name="Johannesson H."/>
        </authorList>
    </citation>
    <scope>NUCLEOTIDE SEQUENCE</scope>
    <source>
        <strain evidence="9">SMH4131-1</strain>
    </source>
</reference>
<comment type="caution">
    <text evidence="9">The sequence shown here is derived from an EMBL/GenBank/DDBJ whole genome shotgun (WGS) entry which is preliminary data.</text>
</comment>
<evidence type="ECO:0000256" key="7">
    <source>
        <dbReference type="ARBA" id="ARBA00034313"/>
    </source>
</evidence>
<dbReference type="PANTHER" id="PTHR35042">
    <property type="entry name" value="ANTHRONE OXYGENASE ENCC"/>
    <property type="match status" value="1"/>
</dbReference>
<keyword evidence="5" id="KW-0503">Monooxygenase</keyword>
<comment type="similarity">
    <text evidence="7">Belongs to the anthrone oxygenase family.</text>
</comment>
<keyword evidence="4" id="KW-0560">Oxidoreductase</keyword>
<dbReference type="PANTHER" id="PTHR35042:SF3">
    <property type="entry name" value="ANTHRONE OXYGENASE-RELATED"/>
    <property type="match status" value="1"/>
</dbReference>
<keyword evidence="2 8" id="KW-0812">Transmembrane</keyword>
<feature type="transmembrane region" description="Helical" evidence="8">
    <location>
        <begin position="87"/>
        <end position="109"/>
    </location>
</feature>
<dbReference type="GO" id="GO:0004497">
    <property type="term" value="F:monooxygenase activity"/>
    <property type="evidence" value="ECO:0007669"/>
    <property type="project" value="UniProtKB-KW"/>
</dbReference>
<feature type="transmembrane region" description="Helical" evidence="8">
    <location>
        <begin position="51"/>
        <end position="75"/>
    </location>
</feature>
<evidence type="ECO:0000313" key="9">
    <source>
        <dbReference type="EMBL" id="KAK3328625.1"/>
    </source>
</evidence>
<keyword evidence="10" id="KW-1185">Reference proteome</keyword>
<evidence type="ECO:0000256" key="8">
    <source>
        <dbReference type="SAM" id="Phobius"/>
    </source>
</evidence>
<evidence type="ECO:0000256" key="6">
    <source>
        <dbReference type="ARBA" id="ARBA00023136"/>
    </source>
</evidence>
<sequence>MSSPSGIQMAAVVSGSVLSGMMLSISAQTVPVLLETTTNAPQLFRQWTGLYFYGSRIMPTMALGTAVLYGFAASARRHAGSEGSPSWTTFALAAASTLSIVPFTFLFMAPTNNELFRLEAATRVAEPLVKTTVAEAKALLVKWSWLHFVRSLLPLAGAVLGVFGIWAA</sequence>
<evidence type="ECO:0008006" key="11">
    <source>
        <dbReference type="Google" id="ProtNLM"/>
    </source>
</evidence>
<evidence type="ECO:0000256" key="1">
    <source>
        <dbReference type="ARBA" id="ARBA00004141"/>
    </source>
</evidence>
<evidence type="ECO:0000256" key="4">
    <source>
        <dbReference type="ARBA" id="ARBA00023002"/>
    </source>
</evidence>
<evidence type="ECO:0000256" key="2">
    <source>
        <dbReference type="ARBA" id="ARBA00022692"/>
    </source>
</evidence>
<dbReference type="GO" id="GO:0016020">
    <property type="term" value="C:membrane"/>
    <property type="evidence" value="ECO:0007669"/>
    <property type="project" value="UniProtKB-SubCell"/>
</dbReference>
<keyword evidence="3 8" id="KW-1133">Transmembrane helix</keyword>
<evidence type="ECO:0000256" key="5">
    <source>
        <dbReference type="ARBA" id="ARBA00023033"/>
    </source>
</evidence>
<organism evidence="9 10">
    <name type="scientific">Cercophora scortea</name>
    <dbReference type="NCBI Taxonomy" id="314031"/>
    <lineage>
        <taxon>Eukaryota</taxon>
        <taxon>Fungi</taxon>
        <taxon>Dikarya</taxon>
        <taxon>Ascomycota</taxon>
        <taxon>Pezizomycotina</taxon>
        <taxon>Sordariomycetes</taxon>
        <taxon>Sordariomycetidae</taxon>
        <taxon>Sordariales</taxon>
        <taxon>Lasiosphaeriaceae</taxon>
        <taxon>Cercophora</taxon>
    </lineage>
</organism>
<dbReference type="InterPro" id="IPR013901">
    <property type="entry name" value="Anthrone_oxy"/>
</dbReference>
<reference evidence="9" key="2">
    <citation type="submission" date="2023-06" db="EMBL/GenBank/DDBJ databases">
        <authorList>
            <consortium name="Lawrence Berkeley National Laboratory"/>
            <person name="Haridas S."/>
            <person name="Hensen N."/>
            <person name="Bonometti L."/>
            <person name="Westerberg I."/>
            <person name="Brannstrom I.O."/>
            <person name="Guillou S."/>
            <person name="Cros-Aarteil S."/>
            <person name="Calhoun S."/>
            <person name="Kuo A."/>
            <person name="Mondo S."/>
            <person name="Pangilinan J."/>
            <person name="Riley R."/>
            <person name="Labutti K."/>
            <person name="Andreopoulos B."/>
            <person name="Lipzen A."/>
            <person name="Chen C."/>
            <person name="Yanf M."/>
            <person name="Daum C."/>
            <person name="Ng V."/>
            <person name="Clum A."/>
            <person name="Steindorff A."/>
            <person name="Ohm R."/>
            <person name="Martin F."/>
            <person name="Silar P."/>
            <person name="Natvig D."/>
            <person name="Lalanne C."/>
            <person name="Gautier V."/>
            <person name="Ament-Velasquez S.L."/>
            <person name="Kruys A."/>
            <person name="Hutchinson M.I."/>
            <person name="Powell A.J."/>
            <person name="Barry K."/>
            <person name="Miller A.N."/>
            <person name="Grigoriev I.V."/>
            <person name="Debuchy R."/>
            <person name="Gladieux P."/>
            <person name="Thoren M.H."/>
            <person name="Johannesson H."/>
        </authorList>
    </citation>
    <scope>NUCLEOTIDE SEQUENCE</scope>
    <source>
        <strain evidence="9">SMH4131-1</strain>
    </source>
</reference>
<accession>A0AAE0MDW2</accession>
<feature type="transmembrane region" description="Helical" evidence="8">
    <location>
        <begin position="148"/>
        <end position="167"/>
    </location>
</feature>
<evidence type="ECO:0000256" key="3">
    <source>
        <dbReference type="ARBA" id="ARBA00022989"/>
    </source>
</evidence>
<keyword evidence="6 8" id="KW-0472">Membrane</keyword>
<dbReference type="AlphaFoldDB" id="A0AAE0MDW2"/>
<evidence type="ECO:0000313" key="10">
    <source>
        <dbReference type="Proteomes" id="UP001286456"/>
    </source>
</evidence>
<dbReference type="Proteomes" id="UP001286456">
    <property type="component" value="Unassembled WGS sequence"/>
</dbReference>
<comment type="subcellular location">
    <subcellularLocation>
        <location evidence="1">Membrane</location>
        <topology evidence="1">Multi-pass membrane protein</topology>
    </subcellularLocation>
</comment>
<proteinExistence type="inferred from homology"/>